<dbReference type="Proteomes" id="UP000245911">
    <property type="component" value="Unassembled WGS sequence"/>
</dbReference>
<sequence length="232" mass="24799">MAPRICWRGRTPLPKSAIRSGRGAEGRRRLYLCTNAQLMCTNAQCDHKDAKLENLHLWLSSSQDSHIRITHMPPIPRLPIRRAAIAVFLASALATPLLAQSEERQDPNIAARQNLMQLQAYNLGVLGGMAQGRMAYDAEMAATAASNLVHLTRLNTDRMWAEGTDNAAVEGTRALPAIWADMEGFAARGAALTAAAEAMEAAAGVDLATLQGAIGGLGGACSGCHQNFRQAD</sequence>
<dbReference type="GO" id="GO:0022900">
    <property type="term" value="P:electron transport chain"/>
    <property type="evidence" value="ECO:0007669"/>
    <property type="project" value="InterPro"/>
</dbReference>
<dbReference type="OrthoDB" id="7596534at2"/>
<gene>
    <name evidence="1" type="ORF">DDE20_16415</name>
</gene>
<reference evidence="1 2" key="1">
    <citation type="submission" date="2018-04" db="EMBL/GenBank/DDBJ databases">
        <title>Pararhodobacter oceanense sp. nov., isolated from marine intertidal sediment.</title>
        <authorList>
            <person name="Wang X.-L."/>
            <person name="Du Z.-J."/>
        </authorList>
    </citation>
    <scope>NUCLEOTIDE SEQUENCE [LARGE SCALE GENOMIC DNA]</scope>
    <source>
        <strain evidence="1 2">AM505</strain>
    </source>
</reference>
<dbReference type="GO" id="GO:0009055">
    <property type="term" value="F:electron transfer activity"/>
    <property type="evidence" value="ECO:0007669"/>
    <property type="project" value="InterPro"/>
</dbReference>
<dbReference type="InterPro" id="IPR010980">
    <property type="entry name" value="Cyt_c/b562"/>
</dbReference>
<accession>A0A2T8HQH8</accession>
<evidence type="ECO:0000313" key="2">
    <source>
        <dbReference type="Proteomes" id="UP000245911"/>
    </source>
</evidence>
<comment type="caution">
    <text evidence="1">The sequence shown here is derived from an EMBL/GenBank/DDBJ whole genome shotgun (WGS) entry which is preliminary data.</text>
</comment>
<evidence type="ECO:0000313" key="1">
    <source>
        <dbReference type="EMBL" id="PVH27691.1"/>
    </source>
</evidence>
<dbReference type="GO" id="GO:0020037">
    <property type="term" value="F:heme binding"/>
    <property type="evidence" value="ECO:0007669"/>
    <property type="project" value="InterPro"/>
</dbReference>
<keyword evidence="2" id="KW-1185">Reference proteome</keyword>
<dbReference type="PROSITE" id="PS51009">
    <property type="entry name" value="CYTCII"/>
    <property type="match status" value="1"/>
</dbReference>
<dbReference type="InterPro" id="IPR002321">
    <property type="entry name" value="Cyt_c_II"/>
</dbReference>
<organism evidence="1 2">
    <name type="scientific">Pararhodobacter oceanensis</name>
    <dbReference type="NCBI Taxonomy" id="2172121"/>
    <lineage>
        <taxon>Bacteria</taxon>
        <taxon>Pseudomonadati</taxon>
        <taxon>Pseudomonadota</taxon>
        <taxon>Alphaproteobacteria</taxon>
        <taxon>Rhodobacterales</taxon>
        <taxon>Paracoccaceae</taxon>
        <taxon>Pararhodobacter</taxon>
    </lineage>
</organism>
<dbReference type="EMBL" id="QDKM01000010">
    <property type="protein sequence ID" value="PVH27691.1"/>
    <property type="molecule type" value="Genomic_DNA"/>
</dbReference>
<proteinExistence type="predicted"/>
<evidence type="ECO:0008006" key="3">
    <source>
        <dbReference type="Google" id="ProtNLM"/>
    </source>
</evidence>
<dbReference type="SUPFAM" id="SSF47175">
    <property type="entry name" value="Cytochromes"/>
    <property type="match status" value="1"/>
</dbReference>
<dbReference type="InterPro" id="IPR015984">
    <property type="entry name" value="Cyt_c_prime_subgr"/>
</dbReference>
<dbReference type="GO" id="GO:0005506">
    <property type="term" value="F:iron ion binding"/>
    <property type="evidence" value="ECO:0007669"/>
    <property type="project" value="InterPro"/>
</dbReference>
<dbReference type="PRINTS" id="PR00608">
    <property type="entry name" value="CYTCHROMECII"/>
</dbReference>
<dbReference type="Pfam" id="PF01322">
    <property type="entry name" value="Cytochrom_C_2"/>
    <property type="match status" value="1"/>
</dbReference>
<dbReference type="AlphaFoldDB" id="A0A2T8HQH8"/>
<dbReference type="Gene3D" id="1.20.120.10">
    <property type="entry name" value="Cytochrome c/b562"/>
    <property type="match status" value="1"/>
</dbReference>
<name>A0A2T8HQH8_9RHOB</name>
<protein>
    <recommendedName>
        <fullName evidence="3">Cytochrome C554</fullName>
    </recommendedName>
</protein>